<organism evidence="1 2">
    <name type="scientific">Synaphobranchus kaupii</name>
    <name type="common">Kaup's arrowtooth eel</name>
    <dbReference type="NCBI Taxonomy" id="118154"/>
    <lineage>
        <taxon>Eukaryota</taxon>
        <taxon>Metazoa</taxon>
        <taxon>Chordata</taxon>
        <taxon>Craniata</taxon>
        <taxon>Vertebrata</taxon>
        <taxon>Euteleostomi</taxon>
        <taxon>Actinopterygii</taxon>
        <taxon>Neopterygii</taxon>
        <taxon>Teleostei</taxon>
        <taxon>Anguilliformes</taxon>
        <taxon>Synaphobranchidae</taxon>
        <taxon>Synaphobranchus</taxon>
    </lineage>
</organism>
<accession>A0A9Q1IS74</accession>
<name>A0A9Q1IS74_SYNKA</name>
<sequence>MPQSQPLIQSHSAVVYGQSRFIHATPACAKSQRNYHSADAGPRVARCVGGTRLLRRSGQRCLTGSSAIRHQRRA</sequence>
<keyword evidence="2" id="KW-1185">Reference proteome</keyword>
<dbReference type="Proteomes" id="UP001152622">
    <property type="component" value="Chromosome 9"/>
</dbReference>
<dbReference type="EMBL" id="JAINUF010000009">
    <property type="protein sequence ID" value="KAJ8350603.1"/>
    <property type="molecule type" value="Genomic_DNA"/>
</dbReference>
<comment type="caution">
    <text evidence="1">The sequence shown here is derived from an EMBL/GenBank/DDBJ whole genome shotgun (WGS) entry which is preliminary data.</text>
</comment>
<evidence type="ECO:0000313" key="1">
    <source>
        <dbReference type="EMBL" id="KAJ8350603.1"/>
    </source>
</evidence>
<reference evidence="1" key="1">
    <citation type="journal article" date="2023" name="Science">
        <title>Genome structures resolve the early diversification of teleost fishes.</title>
        <authorList>
            <person name="Parey E."/>
            <person name="Louis A."/>
            <person name="Montfort J."/>
            <person name="Bouchez O."/>
            <person name="Roques C."/>
            <person name="Iampietro C."/>
            <person name="Lluch J."/>
            <person name="Castinel A."/>
            <person name="Donnadieu C."/>
            <person name="Desvignes T."/>
            <person name="Floi Bucao C."/>
            <person name="Jouanno E."/>
            <person name="Wen M."/>
            <person name="Mejri S."/>
            <person name="Dirks R."/>
            <person name="Jansen H."/>
            <person name="Henkel C."/>
            <person name="Chen W.J."/>
            <person name="Zahm M."/>
            <person name="Cabau C."/>
            <person name="Klopp C."/>
            <person name="Thompson A.W."/>
            <person name="Robinson-Rechavi M."/>
            <person name="Braasch I."/>
            <person name="Lecointre G."/>
            <person name="Bobe J."/>
            <person name="Postlethwait J.H."/>
            <person name="Berthelot C."/>
            <person name="Roest Crollius H."/>
            <person name="Guiguen Y."/>
        </authorList>
    </citation>
    <scope>NUCLEOTIDE SEQUENCE</scope>
    <source>
        <strain evidence="1">WJC10195</strain>
    </source>
</reference>
<proteinExistence type="predicted"/>
<dbReference type="AlphaFoldDB" id="A0A9Q1IS74"/>
<evidence type="ECO:0000313" key="2">
    <source>
        <dbReference type="Proteomes" id="UP001152622"/>
    </source>
</evidence>
<gene>
    <name evidence="1" type="ORF">SKAU_G00257330</name>
</gene>
<protein>
    <submittedName>
        <fullName evidence="1">Uncharacterized protein</fullName>
    </submittedName>
</protein>